<reference evidence="1 2" key="1">
    <citation type="submission" date="2016-10" db="EMBL/GenBank/DDBJ databases">
        <authorList>
            <person name="Varghese N."/>
            <person name="Submissions S."/>
        </authorList>
    </citation>
    <scope>NUCLEOTIDE SEQUENCE [LARGE SCALE GENOMIC DNA]</scope>
    <source>
        <strain evidence="1 2">DSM 21822</strain>
    </source>
</reference>
<organism evidence="1 2">
    <name type="scientific">Neomesorhizobium albiziae</name>
    <dbReference type="NCBI Taxonomy" id="335020"/>
    <lineage>
        <taxon>Bacteria</taxon>
        <taxon>Pseudomonadati</taxon>
        <taxon>Pseudomonadota</taxon>
        <taxon>Alphaproteobacteria</taxon>
        <taxon>Hyphomicrobiales</taxon>
        <taxon>Phyllobacteriaceae</taxon>
        <taxon>Neomesorhizobium</taxon>
    </lineage>
</organism>
<evidence type="ECO:0000313" key="2">
    <source>
        <dbReference type="Proteomes" id="UP000323300"/>
    </source>
</evidence>
<keyword evidence="2" id="KW-1185">Reference proteome</keyword>
<dbReference type="AlphaFoldDB" id="A0A1I4E9W9"/>
<name>A0A1I4E9W9_9HYPH</name>
<dbReference type="EMBL" id="FOSL01000024">
    <property type="protein sequence ID" value="SFL02614.1"/>
    <property type="molecule type" value="Genomic_DNA"/>
</dbReference>
<accession>A0A1I4E9W9</accession>
<dbReference type="Proteomes" id="UP000323300">
    <property type="component" value="Unassembled WGS sequence"/>
</dbReference>
<protein>
    <submittedName>
        <fullName evidence="1">Uncharacterized protein</fullName>
    </submittedName>
</protein>
<evidence type="ECO:0000313" key="1">
    <source>
        <dbReference type="EMBL" id="SFL02614.1"/>
    </source>
</evidence>
<gene>
    <name evidence="1" type="ORF">SAMN04488498_12441</name>
</gene>
<proteinExistence type="predicted"/>
<sequence length="115" mass="13127">MSAPVLKEIVRQHAEMAALLWTIYDRHLQFPDENPDLDVQRVSWLIARIEAHLDGLVVAGAEGEAMARERYEEYPEAGELFVVQVLKTTKRPILVADLDPPKIRAWIAQNLPSRE</sequence>